<dbReference type="SUPFAM" id="SSF53474">
    <property type="entry name" value="alpha/beta-Hydrolases"/>
    <property type="match status" value="1"/>
</dbReference>
<protein>
    <recommendedName>
        <fullName evidence="3">Alpha/beta-hydrolase</fullName>
    </recommendedName>
</protein>
<proteinExistence type="predicted"/>
<dbReference type="EMBL" id="JABCKV010001474">
    <property type="protein sequence ID" value="KAG5639992.1"/>
    <property type="molecule type" value="Genomic_DNA"/>
</dbReference>
<comment type="caution">
    <text evidence="1">The sequence shown here is derived from an EMBL/GenBank/DDBJ whole genome shotgun (WGS) entry which is preliminary data.</text>
</comment>
<dbReference type="Gene3D" id="3.40.50.1820">
    <property type="entry name" value="alpha/beta hydrolase"/>
    <property type="match status" value="1"/>
</dbReference>
<evidence type="ECO:0000313" key="2">
    <source>
        <dbReference type="Proteomes" id="UP000775547"/>
    </source>
</evidence>
<name>A0A9P7FWP9_9AGAR</name>
<dbReference type="PANTHER" id="PTHR47381:SF3">
    <property type="entry name" value="ALPHA_BETA-HYDROLASES SUPERFAMILY PROTEIN"/>
    <property type="match status" value="1"/>
</dbReference>
<organism evidence="1 2">
    <name type="scientific">Asterophora parasitica</name>
    <dbReference type="NCBI Taxonomy" id="117018"/>
    <lineage>
        <taxon>Eukaryota</taxon>
        <taxon>Fungi</taxon>
        <taxon>Dikarya</taxon>
        <taxon>Basidiomycota</taxon>
        <taxon>Agaricomycotina</taxon>
        <taxon>Agaricomycetes</taxon>
        <taxon>Agaricomycetidae</taxon>
        <taxon>Agaricales</taxon>
        <taxon>Tricholomatineae</taxon>
        <taxon>Lyophyllaceae</taxon>
        <taxon>Asterophora</taxon>
    </lineage>
</organism>
<dbReference type="AlphaFoldDB" id="A0A9P7FWP9"/>
<sequence length="289" mass="31720">MSVASLVVAGLEVNVYSASPITIERKSQEVAVFFLLHGRYGSAKEIDPIARSVINQTGGNKRALFIVTFDQRNHGQRLVDPKGNDAWSKDRGKHNERHAVDMYAIQTGTARDVSLLIDFLPSFLYPDNEPHPIVEWGVAGISLGGHATWISLATDKRIKTGIPIIGCPDYIKLITYRAQQVGVELEGPTFPKSFRDTIEALDPPFLGQGTENPFIGKRILVLSGEADRLVPWEASKAFVDKLDVGKDGVKTVILHPGVGHKCTDMMVKQTAEFIAKYCLQAFNAHTAAL</sequence>
<evidence type="ECO:0008006" key="3">
    <source>
        <dbReference type="Google" id="ProtNLM"/>
    </source>
</evidence>
<dbReference type="PANTHER" id="PTHR47381">
    <property type="entry name" value="ALPHA/BETA-HYDROLASES SUPERFAMILY PROTEIN"/>
    <property type="match status" value="1"/>
</dbReference>
<keyword evidence="2" id="KW-1185">Reference proteome</keyword>
<accession>A0A9P7FWP9</accession>
<evidence type="ECO:0000313" key="1">
    <source>
        <dbReference type="EMBL" id="KAG5639992.1"/>
    </source>
</evidence>
<dbReference type="InterPro" id="IPR029058">
    <property type="entry name" value="AB_hydrolase_fold"/>
</dbReference>
<reference evidence="1" key="2">
    <citation type="submission" date="2021-10" db="EMBL/GenBank/DDBJ databases">
        <title>Phylogenomics reveals ancestral predisposition of the termite-cultivated fungus Termitomyces towards a domesticated lifestyle.</title>
        <authorList>
            <person name="Auxier B."/>
            <person name="Grum-Grzhimaylo A."/>
            <person name="Cardenas M.E."/>
            <person name="Lodge J.D."/>
            <person name="Laessoe T."/>
            <person name="Pedersen O."/>
            <person name="Smith M.E."/>
            <person name="Kuyper T.W."/>
            <person name="Franco-Molano E.A."/>
            <person name="Baroni T.J."/>
            <person name="Aanen D.K."/>
        </authorList>
    </citation>
    <scope>NUCLEOTIDE SEQUENCE</scope>
    <source>
        <strain evidence="1">AP01</strain>
        <tissue evidence="1">Mycelium</tissue>
    </source>
</reference>
<reference evidence="1" key="1">
    <citation type="submission" date="2020-07" db="EMBL/GenBank/DDBJ databases">
        <authorList>
            <person name="Nieuwenhuis M."/>
            <person name="Van De Peppel L.J.J."/>
        </authorList>
    </citation>
    <scope>NUCLEOTIDE SEQUENCE</scope>
    <source>
        <strain evidence="1">AP01</strain>
        <tissue evidence="1">Mycelium</tissue>
    </source>
</reference>
<dbReference type="Proteomes" id="UP000775547">
    <property type="component" value="Unassembled WGS sequence"/>
</dbReference>
<dbReference type="OrthoDB" id="2152248at2759"/>
<gene>
    <name evidence="1" type="ORF">DXG03_001893</name>
</gene>